<comment type="catalytic activity">
    <reaction evidence="15 17">
        <text>L-threonyl-[protein] + ATP = O-phospho-L-threonyl-[protein] + ADP + H(+)</text>
        <dbReference type="Rhea" id="RHEA:46608"/>
        <dbReference type="Rhea" id="RHEA-COMP:11060"/>
        <dbReference type="Rhea" id="RHEA-COMP:11605"/>
        <dbReference type="ChEBI" id="CHEBI:15378"/>
        <dbReference type="ChEBI" id="CHEBI:30013"/>
        <dbReference type="ChEBI" id="CHEBI:30616"/>
        <dbReference type="ChEBI" id="CHEBI:61977"/>
        <dbReference type="ChEBI" id="CHEBI:456216"/>
        <dbReference type="EC" id="2.7.11.1"/>
    </reaction>
</comment>
<evidence type="ECO:0000256" key="18">
    <source>
        <dbReference type="PROSITE-ProRule" id="PRU10141"/>
    </source>
</evidence>
<feature type="transmembrane region" description="Helical" evidence="19">
    <location>
        <begin position="458"/>
        <end position="481"/>
    </location>
</feature>
<feature type="domain" description="Protein kinase" evidence="21">
    <location>
        <begin position="510"/>
        <end position="719"/>
    </location>
</feature>
<reference evidence="23 24" key="1">
    <citation type="submission" date="2024-01" db="EMBL/GenBank/DDBJ databases">
        <authorList>
            <person name="Waweru B."/>
        </authorList>
    </citation>
    <scope>NUCLEOTIDE SEQUENCE [LARGE SCALE GENOMIC DNA]</scope>
</reference>
<evidence type="ECO:0000256" key="4">
    <source>
        <dbReference type="ARBA" id="ARBA00022679"/>
    </source>
</evidence>
<evidence type="ECO:0000256" key="16">
    <source>
        <dbReference type="ARBA" id="ARBA00048679"/>
    </source>
</evidence>
<dbReference type="EMBL" id="CAWUPB010000351">
    <property type="protein sequence ID" value="CAK7324516.1"/>
    <property type="molecule type" value="Genomic_DNA"/>
</dbReference>
<comment type="catalytic activity">
    <reaction evidence="16 17">
        <text>L-seryl-[protein] + ATP = O-phospho-L-seryl-[protein] + ADP + H(+)</text>
        <dbReference type="Rhea" id="RHEA:17989"/>
        <dbReference type="Rhea" id="RHEA-COMP:9863"/>
        <dbReference type="Rhea" id="RHEA-COMP:11604"/>
        <dbReference type="ChEBI" id="CHEBI:15378"/>
        <dbReference type="ChEBI" id="CHEBI:29999"/>
        <dbReference type="ChEBI" id="CHEBI:30616"/>
        <dbReference type="ChEBI" id="CHEBI:83421"/>
        <dbReference type="ChEBI" id="CHEBI:456216"/>
        <dbReference type="EC" id="2.7.11.1"/>
    </reaction>
</comment>
<dbReference type="AlphaFoldDB" id="A0AAV1QX01"/>
<comment type="caution">
    <text evidence="23">The sequence shown here is derived from an EMBL/GenBank/DDBJ whole genome shotgun (WGS) entry which is preliminary data.</text>
</comment>
<evidence type="ECO:0000256" key="11">
    <source>
        <dbReference type="ARBA" id="ARBA00023136"/>
    </source>
</evidence>
<keyword evidence="10 19" id="KW-1133">Transmembrane helix</keyword>
<evidence type="ECO:0000256" key="7">
    <source>
        <dbReference type="ARBA" id="ARBA00022741"/>
    </source>
</evidence>
<evidence type="ECO:0000256" key="5">
    <source>
        <dbReference type="ARBA" id="ARBA00022692"/>
    </source>
</evidence>
<keyword evidence="8 17" id="KW-0418">Kinase</keyword>
<evidence type="ECO:0000256" key="13">
    <source>
        <dbReference type="ARBA" id="ARBA00023170"/>
    </source>
</evidence>
<dbReference type="SMART" id="SM00108">
    <property type="entry name" value="B_lectin"/>
    <property type="match status" value="1"/>
</dbReference>
<dbReference type="Gene3D" id="3.30.200.20">
    <property type="entry name" value="Phosphorylase Kinase, domain 1"/>
    <property type="match status" value="1"/>
</dbReference>
<dbReference type="InterPro" id="IPR011009">
    <property type="entry name" value="Kinase-like_dom_sf"/>
</dbReference>
<evidence type="ECO:0000256" key="3">
    <source>
        <dbReference type="ARBA" id="ARBA00022536"/>
    </source>
</evidence>
<dbReference type="InterPro" id="IPR017441">
    <property type="entry name" value="Protein_kinase_ATP_BS"/>
</dbReference>
<keyword evidence="13" id="KW-0675">Receptor</keyword>
<feature type="binding site" evidence="18">
    <location>
        <position position="538"/>
    </location>
    <ligand>
        <name>ATP</name>
        <dbReference type="ChEBI" id="CHEBI:30616"/>
    </ligand>
</feature>
<dbReference type="InterPro" id="IPR036426">
    <property type="entry name" value="Bulb-type_lectin_dom_sf"/>
</dbReference>
<evidence type="ECO:0000256" key="19">
    <source>
        <dbReference type="SAM" id="Phobius"/>
    </source>
</evidence>
<evidence type="ECO:0000256" key="14">
    <source>
        <dbReference type="ARBA" id="ARBA00023180"/>
    </source>
</evidence>
<keyword evidence="3" id="KW-0245">EGF-like domain</keyword>
<evidence type="ECO:0000259" key="22">
    <source>
        <dbReference type="PROSITE" id="PS50927"/>
    </source>
</evidence>
<dbReference type="PROSITE" id="PS50927">
    <property type="entry name" value="BULB_LECTIN"/>
    <property type="match status" value="1"/>
</dbReference>
<dbReference type="Proteomes" id="UP001314170">
    <property type="component" value="Unassembled WGS sequence"/>
</dbReference>
<dbReference type="FunFam" id="2.90.10.10:FF:000017">
    <property type="entry name" value="Putative receptor protein kinase ZmPK1"/>
    <property type="match status" value="1"/>
</dbReference>
<keyword evidence="9 17" id="KW-0067">ATP-binding</keyword>
<dbReference type="InterPro" id="IPR001480">
    <property type="entry name" value="Bulb-type_lectin_dom"/>
</dbReference>
<dbReference type="GO" id="GO:0004674">
    <property type="term" value="F:protein serine/threonine kinase activity"/>
    <property type="evidence" value="ECO:0007669"/>
    <property type="project" value="UniProtKB-KW"/>
</dbReference>
<keyword evidence="4 17" id="KW-0808">Transferase</keyword>
<evidence type="ECO:0000256" key="6">
    <source>
        <dbReference type="ARBA" id="ARBA00022729"/>
    </source>
</evidence>
<feature type="signal peptide" evidence="20">
    <location>
        <begin position="1"/>
        <end position="20"/>
    </location>
</feature>
<evidence type="ECO:0000256" key="20">
    <source>
        <dbReference type="SAM" id="SignalP"/>
    </source>
</evidence>
<evidence type="ECO:0000256" key="9">
    <source>
        <dbReference type="ARBA" id="ARBA00022840"/>
    </source>
</evidence>
<dbReference type="Pfam" id="PF01453">
    <property type="entry name" value="B_lectin"/>
    <property type="match status" value="1"/>
</dbReference>
<dbReference type="InterPro" id="IPR000858">
    <property type="entry name" value="S_locus_glycoprot_dom"/>
</dbReference>
<comment type="similarity">
    <text evidence="17">Belongs to the protein kinase superfamily. Ser/Thr protein kinase family.</text>
</comment>
<dbReference type="PROSITE" id="PS50011">
    <property type="entry name" value="PROTEIN_KINASE_DOM"/>
    <property type="match status" value="1"/>
</dbReference>
<dbReference type="EC" id="2.7.11.1" evidence="17"/>
<keyword evidence="2 17" id="KW-0723">Serine/threonine-protein kinase</keyword>
<dbReference type="CDD" id="cd00028">
    <property type="entry name" value="B_lectin"/>
    <property type="match status" value="1"/>
</dbReference>
<evidence type="ECO:0000256" key="15">
    <source>
        <dbReference type="ARBA" id="ARBA00047899"/>
    </source>
</evidence>
<dbReference type="InterPro" id="IPR000719">
    <property type="entry name" value="Prot_kinase_dom"/>
</dbReference>
<gene>
    <name evidence="23" type="ORF">DCAF_LOCUS2164</name>
</gene>
<dbReference type="SUPFAM" id="SSF51110">
    <property type="entry name" value="alpha-D-mannose-specific plant lectins"/>
    <property type="match status" value="1"/>
</dbReference>
<dbReference type="PIRSF" id="PIRSF000641">
    <property type="entry name" value="SRK"/>
    <property type="match status" value="1"/>
</dbReference>
<dbReference type="FunFam" id="3.30.200.20:FF:000059">
    <property type="entry name" value="S-receptor-like serine/threonine-protein kinase"/>
    <property type="match status" value="1"/>
</dbReference>
<dbReference type="GO" id="GO:0005524">
    <property type="term" value="F:ATP binding"/>
    <property type="evidence" value="ECO:0007669"/>
    <property type="project" value="UniProtKB-UniRule"/>
</dbReference>
<evidence type="ECO:0000256" key="17">
    <source>
        <dbReference type="PIRNR" id="PIRNR000641"/>
    </source>
</evidence>
<evidence type="ECO:0000313" key="24">
    <source>
        <dbReference type="Proteomes" id="UP001314170"/>
    </source>
</evidence>
<comment type="subcellular location">
    <subcellularLocation>
        <location evidence="1">Membrane</location>
        <topology evidence="1">Single-pass type I membrane protein</topology>
    </subcellularLocation>
</comment>
<dbReference type="InterPro" id="IPR024171">
    <property type="entry name" value="SRK-like_kinase"/>
</dbReference>
<dbReference type="PANTHER" id="PTHR47974:SF26">
    <property type="entry name" value="RECEPTOR-LIKE SERINE_THREONINE-PROTEIN KINASE"/>
    <property type="match status" value="1"/>
</dbReference>
<dbReference type="SUPFAM" id="SSF56112">
    <property type="entry name" value="Protein kinase-like (PK-like)"/>
    <property type="match status" value="1"/>
</dbReference>
<keyword evidence="6 20" id="KW-0732">Signal</keyword>
<dbReference type="GO" id="GO:0048544">
    <property type="term" value="P:recognition of pollen"/>
    <property type="evidence" value="ECO:0007669"/>
    <property type="project" value="InterPro"/>
</dbReference>
<dbReference type="PROSITE" id="PS00107">
    <property type="entry name" value="PROTEIN_KINASE_ATP"/>
    <property type="match status" value="1"/>
</dbReference>
<keyword evidence="5 19" id="KW-0812">Transmembrane</keyword>
<accession>A0AAV1QX01</accession>
<dbReference type="Pfam" id="PF00954">
    <property type="entry name" value="S_locus_glycop"/>
    <property type="match status" value="1"/>
</dbReference>
<keyword evidence="11 19" id="KW-0472">Membrane</keyword>
<keyword evidence="7 17" id="KW-0547">Nucleotide-binding</keyword>
<feature type="domain" description="Bulb-type lectin" evidence="22">
    <location>
        <begin position="16"/>
        <end position="147"/>
    </location>
</feature>
<dbReference type="InterPro" id="IPR001245">
    <property type="entry name" value="Ser-Thr/Tyr_kinase_cat_dom"/>
</dbReference>
<keyword evidence="24" id="KW-1185">Reference proteome</keyword>
<proteinExistence type="inferred from homology"/>
<evidence type="ECO:0000256" key="1">
    <source>
        <dbReference type="ARBA" id="ARBA00004479"/>
    </source>
</evidence>
<name>A0AAV1QX01_9ROSI</name>
<dbReference type="Gene3D" id="2.90.10.10">
    <property type="entry name" value="Bulb-type lectin domain"/>
    <property type="match status" value="1"/>
</dbReference>
<protein>
    <recommendedName>
        <fullName evidence="17">Receptor-like serine/threonine-protein kinase</fullName>
        <ecNumber evidence="17">2.7.11.1</ecNumber>
    </recommendedName>
</protein>
<feature type="chain" id="PRO_5043359671" description="Receptor-like serine/threonine-protein kinase" evidence="20">
    <location>
        <begin position="21"/>
        <end position="719"/>
    </location>
</feature>
<evidence type="ECO:0000259" key="21">
    <source>
        <dbReference type="PROSITE" id="PS50011"/>
    </source>
</evidence>
<keyword evidence="14" id="KW-0325">Glycoprotein</keyword>
<dbReference type="Pfam" id="PF07714">
    <property type="entry name" value="PK_Tyr_Ser-Thr"/>
    <property type="match status" value="1"/>
</dbReference>
<dbReference type="PANTHER" id="PTHR47974">
    <property type="entry name" value="OS07G0415500 PROTEIN"/>
    <property type="match status" value="1"/>
</dbReference>
<evidence type="ECO:0000256" key="2">
    <source>
        <dbReference type="ARBA" id="ARBA00022527"/>
    </source>
</evidence>
<dbReference type="Gene3D" id="1.10.510.10">
    <property type="entry name" value="Transferase(Phosphotransferase) domain 1"/>
    <property type="match status" value="1"/>
</dbReference>
<dbReference type="GO" id="GO:0016020">
    <property type="term" value="C:membrane"/>
    <property type="evidence" value="ECO:0007669"/>
    <property type="project" value="UniProtKB-SubCell"/>
</dbReference>
<evidence type="ECO:0000256" key="8">
    <source>
        <dbReference type="ARBA" id="ARBA00022777"/>
    </source>
</evidence>
<evidence type="ECO:0000256" key="12">
    <source>
        <dbReference type="ARBA" id="ARBA00023157"/>
    </source>
</evidence>
<keyword evidence="12" id="KW-1015">Disulfide bond</keyword>
<evidence type="ECO:0000256" key="10">
    <source>
        <dbReference type="ARBA" id="ARBA00022989"/>
    </source>
</evidence>
<evidence type="ECO:0000313" key="23">
    <source>
        <dbReference type="EMBL" id="CAK7324516.1"/>
    </source>
</evidence>
<organism evidence="23 24">
    <name type="scientific">Dovyalis caffra</name>
    <dbReference type="NCBI Taxonomy" id="77055"/>
    <lineage>
        <taxon>Eukaryota</taxon>
        <taxon>Viridiplantae</taxon>
        <taxon>Streptophyta</taxon>
        <taxon>Embryophyta</taxon>
        <taxon>Tracheophyta</taxon>
        <taxon>Spermatophyta</taxon>
        <taxon>Magnoliopsida</taxon>
        <taxon>eudicotyledons</taxon>
        <taxon>Gunneridae</taxon>
        <taxon>Pentapetalae</taxon>
        <taxon>rosids</taxon>
        <taxon>fabids</taxon>
        <taxon>Malpighiales</taxon>
        <taxon>Salicaceae</taxon>
        <taxon>Flacourtieae</taxon>
        <taxon>Dovyalis</taxon>
    </lineage>
</organism>
<sequence length="719" mass="81827">MFLLQLFSVLLLSLYSISSASDHTLSKGSSLSVENRNDVFTSPSGIFSAGFFLVGDDAYCFAIWFNEPSCGTNCTIVWMANRDRPVNAKKSKLSLLYSGNLVITDADRSIVWATNTVSQSSVNLHLHDNGNLLLCDTDYGVRILWQSFDFPTDTLLPQQSLTKYSQLVSSRSRSNYSSGFHKFYFDSDNVLHLRFDGPDTSSIYWPDPGLLSWDAGRNTFNSSRIAFFDSFGKFSSSDDLTFRSEDYGTRVQRRLKMDFDGNLRLYSRENRSNAWIVSWQAMSQPCRIHGICGPNSMCNYVPSSGRKCSCLPGFKVRDHSDWSLGCEPELNRSCSRDEIGYLQLTKVEFVGYDYGFFHNYTVQMCEELCSQICNCKGFQIIFSQRYYPSNIPYCYPKRALLNGHNSPNFEGDFYLKVAEPSPSYNSTVEEFRLDCSVEVVKLLNRTYSKSLENGSLNFVIWFACGIGGVEFLVVFSVWFFLIRSQSEGYLCIETTCFRKFTLSELKKATRVFSEGIGRGGGGNVYKGVLSDHRVAAIKQLNEANQGEAEFRAEVSIIGKLNHMNLIEMWGYCAEGKNRLLVYQYMEHGSLAENLSSINSLDFEKRFNIAVGTAKGLAYLHEECVEWVLHFTGRSPGIEIEHERLVTWMREKMEDATVKHSNFWIETIIDPKLEGKYDKDRMEILVMVALKCVNEDKDDRPTMRQAVEMLLLHENGSESI</sequence>